<name>A0A2P2IUG4_RHIMU</name>
<protein>
    <submittedName>
        <fullName evidence="2">Uncharacterized protein</fullName>
    </submittedName>
</protein>
<sequence length="66" mass="7317">MPTAQNLILTAKILVLSLCLRDRKLTWEAPCVLAQGEHISKSGTAKLQNYMVISASLMRDTGIDMR</sequence>
<dbReference type="AlphaFoldDB" id="A0A2P2IUG4"/>
<keyword evidence="1" id="KW-0732">Signal</keyword>
<organism evidence="2">
    <name type="scientific">Rhizophora mucronata</name>
    <name type="common">Asiatic mangrove</name>
    <dbReference type="NCBI Taxonomy" id="61149"/>
    <lineage>
        <taxon>Eukaryota</taxon>
        <taxon>Viridiplantae</taxon>
        <taxon>Streptophyta</taxon>
        <taxon>Embryophyta</taxon>
        <taxon>Tracheophyta</taxon>
        <taxon>Spermatophyta</taxon>
        <taxon>Magnoliopsida</taxon>
        <taxon>eudicotyledons</taxon>
        <taxon>Gunneridae</taxon>
        <taxon>Pentapetalae</taxon>
        <taxon>rosids</taxon>
        <taxon>fabids</taxon>
        <taxon>Malpighiales</taxon>
        <taxon>Rhizophoraceae</taxon>
        <taxon>Rhizophora</taxon>
    </lineage>
</organism>
<accession>A0A2P2IUG4</accession>
<dbReference type="EMBL" id="GGEC01004371">
    <property type="protein sequence ID" value="MBW84854.1"/>
    <property type="molecule type" value="Transcribed_RNA"/>
</dbReference>
<evidence type="ECO:0000256" key="1">
    <source>
        <dbReference type="SAM" id="SignalP"/>
    </source>
</evidence>
<proteinExistence type="predicted"/>
<feature type="chain" id="PRO_5015172896" evidence="1">
    <location>
        <begin position="20"/>
        <end position="66"/>
    </location>
</feature>
<evidence type="ECO:0000313" key="2">
    <source>
        <dbReference type="EMBL" id="MBW84854.1"/>
    </source>
</evidence>
<feature type="signal peptide" evidence="1">
    <location>
        <begin position="1"/>
        <end position="19"/>
    </location>
</feature>
<reference evidence="2" key="1">
    <citation type="submission" date="2018-02" db="EMBL/GenBank/DDBJ databases">
        <title>Rhizophora mucronata_Transcriptome.</title>
        <authorList>
            <person name="Meera S.P."/>
            <person name="Sreeshan A."/>
            <person name="Augustine A."/>
        </authorList>
    </citation>
    <scope>NUCLEOTIDE SEQUENCE</scope>
    <source>
        <tissue evidence="2">Leaf</tissue>
    </source>
</reference>